<proteinExistence type="predicted"/>
<name>M5GE42_DACPD</name>
<evidence type="ECO:0000313" key="2">
    <source>
        <dbReference type="Proteomes" id="UP000030653"/>
    </source>
</evidence>
<organism evidence="1 2">
    <name type="scientific">Dacryopinax primogenitus (strain DJM 731)</name>
    <name type="common">Brown rot fungus</name>
    <dbReference type="NCBI Taxonomy" id="1858805"/>
    <lineage>
        <taxon>Eukaryota</taxon>
        <taxon>Fungi</taxon>
        <taxon>Dikarya</taxon>
        <taxon>Basidiomycota</taxon>
        <taxon>Agaricomycotina</taxon>
        <taxon>Dacrymycetes</taxon>
        <taxon>Dacrymycetales</taxon>
        <taxon>Dacrymycetaceae</taxon>
        <taxon>Dacryopinax</taxon>
    </lineage>
</organism>
<dbReference type="EMBL" id="JH795860">
    <property type="protein sequence ID" value="EJU02958.1"/>
    <property type="molecule type" value="Genomic_DNA"/>
</dbReference>
<gene>
    <name evidence="1" type="ORF">DACRYDRAFT_106136</name>
</gene>
<keyword evidence="2" id="KW-1185">Reference proteome</keyword>
<protein>
    <submittedName>
        <fullName evidence="1">Uncharacterized protein</fullName>
    </submittedName>
</protein>
<dbReference type="HOGENOM" id="CLU_2084766_0_0_1"/>
<reference evidence="1 2" key="1">
    <citation type="journal article" date="2012" name="Science">
        <title>The Paleozoic origin of enzymatic lignin decomposition reconstructed from 31 fungal genomes.</title>
        <authorList>
            <person name="Floudas D."/>
            <person name="Binder M."/>
            <person name="Riley R."/>
            <person name="Barry K."/>
            <person name="Blanchette R.A."/>
            <person name="Henrissat B."/>
            <person name="Martinez A.T."/>
            <person name="Otillar R."/>
            <person name="Spatafora J.W."/>
            <person name="Yadav J.S."/>
            <person name="Aerts A."/>
            <person name="Benoit I."/>
            <person name="Boyd A."/>
            <person name="Carlson A."/>
            <person name="Copeland A."/>
            <person name="Coutinho P.M."/>
            <person name="de Vries R.P."/>
            <person name="Ferreira P."/>
            <person name="Findley K."/>
            <person name="Foster B."/>
            <person name="Gaskell J."/>
            <person name="Glotzer D."/>
            <person name="Gorecki P."/>
            <person name="Heitman J."/>
            <person name="Hesse C."/>
            <person name="Hori C."/>
            <person name="Igarashi K."/>
            <person name="Jurgens J.A."/>
            <person name="Kallen N."/>
            <person name="Kersten P."/>
            <person name="Kohler A."/>
            <person name="Kuees U."/>
            <person name="Kumar T.K.A."/>
            <person name="Kuo A."/>
            <person name="LaButti K."/>
            <person name="Larrondo L.F."/>
            <person name="Lindquist E."/>
            <person name="Ling A."/>
            <person name="Lombard V."/>
            <person name="Lucas S."/>
            <person name="Lundell T."/>
            <person name="Martin R."/>
            <person name="McLaughlin D.J."/>
            <person name="Morgenstern I."/>
            <person name="Morin E."/>
            <person name="Murat C."/>
            <person name="Nagy L.G."/>
            <person name="Nolan M."/>
            <person name="Ohm R.A."/>
            <person name="Patyshakuliyeva A."/>
            <person name="Rokas A."/>
            <person name="Ruiz-Duenas F.J."/>
            <person name="Sabat G."/>
            <person name="Salamov A."/>
            <person name="Samejima M."/>
            <person name="Schmutz J."/>
            <person name="Slot J.C."/>
            <person name="St John F."/>
            <person name="Stenlid J."/>
            <person name="Sun H."/>
            <person name="Sun S."/>
            <person name="Syed K."/>
            <person name="Tsang A."/>
            <person name="Wiebenga A."/>
            <person name="Young D."/>
            <person name="Pisabarro A."/>
            <person name="Eastwood D.C."/>
            <person name="Martin F."/>
            <person name="Cullen D."/>
            <person name="Grigoriev I.V."/>
            <person name="Hibbett D.S."/>
        </authorList>
    </citation>
    <scope>NUCLEOTIDE SEQUENCE [LARGE SCALE GENOMIC DNA]</scope>
    <source>
        <strain evidence="1 2">DJM-731 SS1</strain>
    </source>
</reference>
<dbReference type="RefSeq" id="XP_040629852.1">
    <property type="nucleotide sequence ID" value="XM_040768202.1"/>
</dbReference>
<dbReference type="AlphaFoldDB" id="M5GE42"/>
<accession>M5GE42</accession>
<sequence>MEFIIRRKTWIDSEKLLIPVKALVSRGNLSRFEIRPDRIPTSTRSVIVLPQDALAELDYEKEVCDLRPLDQSGPHPSAVPEAQDIPVAWSHPIPRWAIRFQPCGTSPAMPSKCLVLA</sequence>
<dbReference type="GeneID" id="63683264"/>
<evidence type="ECO:0000313" key="1">
    <source>
        <dbReference type="EMBL" id="EJU02958.1"/>
    </source>
</evidence>
<dbReference type="Proteomes" id="UP000030653">
    <property type="component" value="Unassembled WGS sequence"/>
</dbReference>